<dbReference type="InterPro" id="IPR040706">
    <property type="entry name" value="Zf-MYST"/>
</dbReference>
<keyword evidence="3" id="KW-0808">Transferase</keyword>
<gene>
    <name evidence="9" type="ORF">CBOVIS_LOCUS9139</name>
</gene>
<evidence type="ECO:0000313" key="9">
    <source>
        <dbReference type="EMBL" id="CAB3407174.1"/>
    </source>
</evidence>
<evidence type="ECO:0000256" key="1">
    <source>
        <dbReference type="ARBA" id="ARBA00010107"/>
    </source>
</evidence>
<feature type="active site" description="Proton donor/acceptor" evidence="5">
    <location>
        <position position="319"/>
    </location>
</feature>
<feature type="domain" description="MYST-type HAT" evidence="8">
    <location>
        <begin position="146"/>
        <end position="418"/>
    </location>
</feature>
<comment type="similarity">
    <text evidence="1 6">Belongs to the MYST (SAS/MOZ) family.</text>
</comment>
<feature type="region of interest" description="Disordered" evidence="7">
    <location>
        <begin position="425"/>
        <end position="444"/>
    </location>
</feature>
<dbReference type="GO" id="GO:0005634">
    <property type="term" value="C:nucleus"/>
    <property type="evidence" value="ECO:0007669"/>
    <property type="project" value="UniProtKB-SubCell"/>
</dbReference>
<evidence type="ECO:0000256" key="4">
    <source>
        <dbReference type="ARBA" id="ARBA00022990"/>
    </source>
</evidence>
<dbReference type="Gene3D" id="3.40.630.30">
    <property type="match status" value="1"/>
</dbReference>
<evidence type="ECO:0000313" key="10">
    <source>
        <dbReference type="Proteomes" id="UP000494206"/>
    </source>
</evidence>
<dbReference type="Gene3D" id="1.10.10.10">
    <property type="entry name" value="Winged helix-like DNA-binding domain superfamily/Winged helix DNA-binding domain"/>
    <property type="match status" value="1"/>
</dbReference>
<dbReference type="EC" id="2.3.1.48" evidence="2 6"/>
<accession>A0A8S1ETZ9</accession>
<dbReference type="GO" id="GO:0044545">
    <property type="term" value="C:NSL complex"/>
    <property type="evidence" value="ECO:0007669"/>
    <property type="project" value="TreeGrafter"/>
</dbReference>
<keyword evidence="4" id="KW-0007">Acetylation</keyword>
<keyword evidence="6" id="KW-0539">Nucleus</keyword>
<proteinExistence type="inferred from homology"/>
<dbReference type="InterPro" id="IPR016181">
    <property type="entry name" value="Acyl_CoA_acyltransferase"/>
</dbReference>
<comment type="subcellular location">
    <subcellularLocation>
        <location evidence="6">Nucleus</location>
    </subcellularLocation>
</comment>
<evidence type="ECO:0000256" key="2">
    <source>
        <dbReference type="ARBA" id="ARBA00013184"/>
    </source>
</evidence>
<sequence>MHKVSRKRLRAESSVDDEIPSVNDFYHVLRFSDGKQEKMISSIVHIEYRVDEAALSPNVESGSEEKKLMFYVHYEALDRRNDEWVTRDRICEKLDPADVAAELSSQGRALTRSQRRIHEEFHHLKQAYETMDATTAKLERAHEERTKVKNIPTITIGKYCINSWYYSPFPFHYNDQDLFMCEYCLMYTPSKTRFKNHYMKCNERQPPGNEIYRKDNLSVYEIDGCQHRLYCQSLCLLSKLFMDHKTLYFDVDDFIFYVLCEVDNEGAHIVGYFSREVESANNLACIMVFPPYQNRGYGKYLIQLSYEISSREGYIGTPEKPLSDLGKVSYRSYWWWVLLVELDKHPVNSITATELSEISGIAVDDIISTLGTLKMVKQYKEGEYVIRAARRFVDHCISNQYGKPPKIILDKSCLKWKPAITRREASGFKPKPDKQDARKLSASSIDNFAASKDIPYGYSSDSTERDEDSN</sequence>
<dbReference type="FunFam" id="3.40.630.30:FF:000094">
    <property type="entry name" value="Histone acetyltransferase"/>
    <property type="match status" value="1"/>
</dbReference>
<organism evidence="9 10">
    <name type="scientific">Caenorhabditis bovis</name>
    <dbReference type="NCBI Taxonomy" id="2654633"/>
    <lineage>
        <taxon>Eukaryota</taxon>
        <taxon>Metazoa</taxon>
        <taxon>Ecdysozoa</taxon>
        <taxon>Nematoda</taxon>
        <taxon>Chromadorea</taxon>
        <taxon>Rhabditida</taxon>
        <taxon>Rhabditina</taxon>
        <taxon>Rhabditomorpha</taxon>
        <taxon>Rhabditoidea</taxon>
        <taxon>Rhabditidae</taxon>
        <taxon>Peloderinae</taxon>
        <taxon>Caenorhabditis</taxon>
    </lineage>
</organism>
<evidence type="ECO:0000256" key="3">
    <source>
        <dbReference type="ARBA" id="ARBA00022679"/>
    </source>
</evidence>
<dbReference type="AlphaFoldDB" id="A0A8S1ETZ9"/>
<dbReference type="Gene3D" id="3.30.60.60">
    <property type="entry name" value="N-acetyl transferase-like"/>
    <property type="match status" value="1"/>
</dbReference>
<dbReference type="SUPFAM" id="SSF55729">
    <property type="entry name" value="Acyl-CoA N-acyltransferases (Nat)"/>
    <property type="match status" value="1"/>
</dbReference>
<dbReference type="Proteomes" id="UP000494206">
    <property type="component" value="Unassembled WGS sequence"/>
</dbReference>
<dbReference type="Pfam" id="PF01853">
    <property type="entry name" value="MOZ_SAS"/>
    <property type="match status" value="1"/>
</dbReference>
<dbReference type="EMBL" id="CADEPM010000006">
    <property type="protein sequence ID" value="CAB3407174.1"/>
    <property type="molecule type" value="Genomic_DNA"/>
</dbReference>
<dbReference type="InterPro" id="IPR002717">
    <property type="entry name" value="HAT_MYST-type"/>
</dbReference>
<dbReference type="GO" id="GO:0046972">
    <property type="term" value="F:histone H4K16 acetyltransferase activity"/>
    <property type="evidence" value="ECO:0007669"/>
    <property type="project" value="TreeGrafter"/>
</dbReference>
<dbReference type="Pfam" id="PF11717">
    <property type="entry name" value="Tudor-knot"/>
    <property type="match status" value="1"/>
</dbReference>
<dbReference type="PANTHER" id="PTHR10615">
    <property type="entry name" value="HISTONE ACETYLTRANSFERASE"/>
    <property type="match status" value="1"/>
</dbReference>
<evidence type="ECO:0000259" key="8">
    <source>
        <dbReference type="PROSITE" id="PS51726"/>
    </source>
</evidence>
<evidence type="ECO:0000256" key="6">
    <source>
        <dbReference type="RuleBase" id="RU361211"/>
    </source>
</evidence>
<name>A0A8S1ETZ9_9PELO</name>
<dbReference type="PANTHER" id="PTHR10615:SF82">
    <property type="entry name" value="HISTONE ACETYLTRANSFERASE KAT8"/>
    <property type="match status" value="1"/>
</dbReference>
<dbReference type="Pfam" id="PF17772">
    <property type="entry name" value="zf-MYST"/>
    <property type="match status" value="1"/>
</dbReference>
<evidence type="ECO:0000256" key="7">
    <source>
        <dbReference type="SAM" id="MobiDB-lite"/>
    </source>
</evidence>
<dbReference type="GO" id="GO:0072487">
    <property type="term" value="C:MSL complex"/>
    <property type="evidence" value="ECO:0007669"/>
    <property type="project" value="TreeGrafter"/>
</dbReference>
<dbReference type="FunFam" id="1.10.10.10:FF:000022">
    <property type="entry name" value="Histone acetyltransferase"/>
    <property type="match status" value="1"/>
</dbReference>
<keyword evidence="10" id="KW-1185">Reference proteome</keyword>
<dbReference type="Gene3D" id="2.30.30.140">
    <property type="match status" value="1"/>
</dbReference>
<dbReference type="OrthoDB" id="787137at2759"/>
<reference evidence="9 10" key="1">
    <citation type="submission" date="2020-04" db="EMBL/GenBank/DDBJ databases">
        <authorList>
            <person name="Laetsch R D."/>
            <person name="Stevens L."/>
            <person name="Kumar S."/>
            <person name="Blaxter L. M."/>
        </authorList>
    </citation>
    <scope>NUCLEOTIDE SEQUENCE [LARGE SCALE GENOMIC DNA]</scope>
</reference>
<dbReference type="InterPro" id="IPR050603">
    <property type="entry name" value="MYST_HAT"/>
</dbReference>
<dbReference type="InterPro" id="IPR025995">
    <property type="entry name" value="Tudor-knot"/>
</dbReference>
<dbReference type="InterPro" id="IPR036388">
    <property type="entry name" value="WH-like_DNA-bd_sf"/>
</dbReference>
<evidence type="ECO:0000256" key="5">
    <source>
        <dbReference type="PIRSR" id="PIRSR602717-51"/>
    </source>
</evidence>
<dbReference type="GO" id="GO:0006355">
    <property type="term" value="P:regulation of DNA-templated transcription"/>
    <property type="evidence" value="ECO:0007669"/>
    <property type="project" value="InterPro"/>
</dbReference>
<comment type="catalytic activity">
    <reaction evidence="6">
        <text>L-lysyl-[protein] + acetyl-CoA = N(6)-acetyl-L-lysyl-[protein] + CoA + H(+)</text>
        <dbReference type="Rhea" id="RHEA:45948"/>
        <dbReference type="Rhea" id="RHEA-COMP:9752"/>
        <dbReference type="Rhea" id="RHEA-COMP:10731"/>
        <dbReference type="ChEBI" id="CHEBI:15378"/>
        <dbReference type="ChEBI" id="CHEBI:29969"/>
        <dbReference type="ChEBI" id="CHEBI:57287"/>
        <dbReference type="ChEBI" id="CHEBI:57288"/>
        <dbReference type="ChEBI" id="CHEBI:61930"/>
        <dbReference type="EC" id="2.3.1.48"/>
    </reaction>
</comment>
<dbReference type="CDD" id="cd04301">
    <property type="entry name" value="NAT_SF"/>
    <property type="match status" value="1"/>
</dbReference>
<comment type="caution">
    <text evidence="9">The sequence shown here is derived from an EMBL/GenBank/DDBJ whole genome shotgun (WGS) entry which is preliminary data.</text>
</comment>
<dbReference type="InterPro" id="IPR016197">
    <property type="entry name" value="Chromo-like_dom_sf"/>
</dbReference>
<dbReference type="PROSITE" id="PS51726">
    <property type="entry name" value="MYST_HAT"/>
    <property type="match status" value="1"/>
</dbReference>
<feature type="compositionally biased region" description="Basic and acidic residues" evidence="7">
    <location>
        <begin position="425"/>
        <end position="439"/>
    </location>
</feature>
<protein>
    <recommendedName>
        <fullName evidence="2 6">Histone acetyltransferase</fullName>
        <ecNumber evidence="2 6">2.3.1.48</ecNumber>
    </recommendedName>
</protein>
<dbReference type="GO" id="GO:0035267">
    <property type="term" value="C:NuA4 histone acetyltransferase complex"/>
    <property type="evidence" value="ECO:0007669"/>
    <property type="project" value="TreeGrafter"/>
</dbReference>
<dbReference type="SUPFAM" id="SSF54160">
    <property type="entry name" value="Chromo domain-like"/>
    <property type="match status" value="1"/>
</dbReference>